<dbReference type="AlphaFoldDB" id="A0AAD6WTK9"/>
<organism evidence="1 2">
    <name type="scientific">Mycena alexandri</name>
    <dbReference type="NCBI Taxonomy" id="1745969"/>
    <lineage>
        <taxon>Eukaryota</taxon>
        <taxon>Fungi</taxon>
        <taxon>Dikarya</taxon>
        <taxon>Basidiomycota</taxon>
        <taxon>Agaricomycotina</taxon>
        <taxon>Agaricomycetes</taxon>
        <taxon>Agaricomycetidae</taxon>
        <taxon>Agaricales</taxon>
        <taxon>Marasmiineae</taxon>
        <taxon>Mycenaceae</taxon>
        <taxon>Mycena</taxon>
    </lineage>
</organism>
<dbReference type="Proteomes" id="UP001218188">
    <property type="component" value="Unassembled WGS sequence"/>
</dbReference>
<dbReference type="EMBL" id="JARJCM010000163">
    <property type="protein sequence ID" value="KAJ7024862.1"/>
    <property type="molecule type" value="Genomic_DNA"/>
</dbReference>
<evidence type="ECO:0000313" key="2">
    <source>
        <dbReference type="Proteomes" id="UP001218188"/>
    </source>
</evidence>
<protein>
    <submittedName>
        <fullName evidence="1">Uncharacterized protein</fullName>
    </submittedName>
</protein>
<gene>
    <name evidence="1" type="ORF">C8F04DRAFT_1130407</name>
</gene>
<accession>A0AAD6WTK9</accession>
<name>A0AAD6WTK9_9AGAR</name>
<comment type="caution">
    <text evidence="1">The sequence shown here is derived from an EMBL/GenBank/DDBJ whole genome shotgun (WGS) entry which is preliminary data.</text>
</comment>
<evidence type="ECO:0000313" key="1">
    <source>
        <dbReference type="EMBL" id="KAJ7024862.1"/>
    </source>
</evidence>
<reference evidence="1" key="1">
    <citation type="submission" date="2023-03" db="EMBL/GenBank/DDBJ databases">
        <title>Massive genome expansion in bonnet fungi (Mycena s.s.) driven by repeated elements and novel gene families across ecological guilds.</title>
        <authorList>
            <consortium name="Lawrence Berkeley National Laboratory"/>
            <person name="Harder C.B."/>
            <person name="Miyauchi S."/>
            <person name="Viragh M."/>
            <person name="Kuo A."/>
            <person name="Thoen E."/>
            <person name="Andreopoulos B."/>
            <person name="Lu D."/>
            <person name="Skrede I."/>
            <person name="Drula E."/>
            <person name="Henrissat B."/>
            <person name="Morin E."/>
            <person name="Kohler A."/>
            <person name="Barry K."/>
            <person name="LaButti K."/>
            <person name="Morin E."/>
            <person name="Salamov A."/>
            <person name="Lipzen A."/>
            <person name="Mereny Z."/>
            <person name="Hegedus B."/>
            <person name="Baldrian P."/>
            <person name="Stursova M."/>
            <person name="Weitz H."/>
            <person name="Taylor A."/>
            <person name="Grigoriev I.V."/>
            <person name="Nagy L.G."/>
            <person name="Martin F."/>
            <person name="Kauserud H."/>
        </authorList>
    </citation>
    <scope>NUCLEOTIDE SEQUENCE</scope>
    <source>
        <strain evidence="1">CBHHK200</strain>
    </source>
</reference>
<sequence>MPRRTVQTPVRLVLMNRRPTSPCLEEAAEGKKLLRSGFGRSFRASSSTSHPSAGPAFTSNGCTLCTPRCGLSGLGIYLAITPEVSLRDMHEYPHSGRTVVDSHETPHTPGYRQLSIASRTPRLAHQLSIIQTHQRRCSSVCIPYGTSSLLEYPITHLQSCTRQGQIPKLCMTLLRGRCGRVSR</sequence>
<proteinExistence type="predicted"/>
<keyword evidence="2" id="KW-1185">Reference proteome</keyword>